<accession>A0A067QTP4</accession>
<protein>
    <submittedName>
        <fullName evidence="1">Uncharacterized protein</fullName>
    </submittedName>
</protein>
<dbReference type="AlphaFoldDB" id="A0A067QTP4"/>
<organism evidence="1 2">
    <name type="scientific">Zootermopsis nevadensis</name>
    <name type="common">Dampwood termite</name>
    <dbReference type="NCBI Taxonomy" id="136037"/>
    <lineage>
        <taxon>Eukaryota</taxon>
        <taxon>Metazoa</taxon>
        <taxon>Ecdysozoa</taxon>
        <taxon>Arthropoda</taxon>
        <taxon>Hexapoda</taxon>
        <taxon>Insecta</taxon>
        <taxon>Pterygota</taxon>
        <taxon>Neoptera</taxon>
        <taxon>Polyneoptera</taxon>
        <taxon>Dictyoptera</taxon>
        <taxon>Blattodea</taxon>
        <taxon>Blattoidea</taxon>
        <taxon>Termitoidae</taxon>
        <taxon>Termopsidae</taxon>
        <taxon>Zootermopsis</taxon>
    </lineage>
</organism>
<dbReference type="Proteomes" id="UP000027135">
    <property type="component" value="Unassembled WGS sequence"/>
</dbReference>
<dbReference type="EMBL" id="KK853480">
    <property type="protein sequence ID" value="KDR07290.1"/>
    <property type="molecule type" value="Genomic_DNA"/>
</dbReference>
<proteinExistence type="predicted"/>
<gene>
    <name evidence="1" type="ORF">L798_03011</name>
</gene>
<evidence type="ECO:0000313" key="2">
    <source>
        <dbReference type="Proteomes" id="UP000027135"/>
    </source>
</evidence>
<name>A0A067QTP4_ZOONE</name>
<dbReference type="InParanoid" id="A0A067QTP4"/>
<keyword evidence="2" id="KW-1185">Reference proteome</keyword>
<sequence length="126" mass="14498">MRCTTVVRVSNRKRKKIRKRVWDFRGLHRLSSLNYHLAILYLHLACLASENDTRYIFHTRMFADDLHVFDTEDVHEYPAVLGSQFVVYHNSKSAILEAEDAVQGVKVQPFAPARSVAASAELRRAV</sequence>
<evidence type="ECO:0000313" key="1">
    <source>
        <dbReference type="EMBL" id="KDR07290.1"/>
    </source>
</evidence>
<reference evidence="1 2" key="1">
    <citation type="journal article" date="2014" name="Nat. Commun.">
        <title>Molecular traces of alternative social organization in a termite genome.</title>
        <authorList>
            <person name="Terrapon N."/>
            <person name="Li C."/>
            <person name="Robertson H.M."/>
            <person name="Ji L."/>
            <person name="Meng X."/>
            <person name="Booth W."/>
            <person name="Chen Z."/>
            <person name="Childers C.P."/>
            <person name="Glastad K.M."/>
            <person name="Gokhale K."/>
            <person name="Gowin J."/>
            <person name="Gronenberg W."/>
            <person name="Hermansen R.A."/>
            <person name="Hu H."/>
            <person name="Hunt B.G."/>
            <person name="Huylmans A.K."/>
            <person name="Khalil S.M."/>
            <person name="Mitchell R.D."/>
            <person name="Munoz-Torres M.C."/>
            <person name="Mustard J.A."/>
            <person name="Pan H."/>
            <person name="Reese J.T."/>
            <person name="Scharf M.E."/>
            <person name="Sun F."/>
            <person name="Vogel H."/>
            <person name="Xiao J."/>
            <person name="Yang W."/>
            <person name="Yang Z."/>
            <person name="Yang Z."/>
            <person name="Zhou J."/>
            <person name="Zhu J."/>
            <person name="Brent C.S."/>
            <person name="Elsik C.G."/>
            <person name="Goodisman M.A."/>
            <person name="Liberles D.A."/>
            <person name="Roe R.M."/>
            <person name="Vargo E.L."/>
            <person name="Vilcinskas A."/>
            <person name="Wang J."/>
            <person name="Bornberg-Bauer E."/>
            <person name="Korb J."/>
            <person name="Zhang G."/>
            <person name="Liebig J."/>
        </authorList>
    </citation>
    <scope>NUCLEOTIDE SEQUENCE [LARGE SCALE GENOMIC DNA]</scope>
    <source>
        <tissue evidence="1">Whole organism</tissue>
    </source>
</reference>